<keyword evidence="9 12" id="KW-0131">Cell cycle</keyword>
<dbReference type="PRINTS" id="PR01663">
    <property type="entry name" value="MCMPROTEIN7"/>
</dbReference>
<evidence type="ECO:0000256" key="6">
    <source>
        <dbReference type="ARBA" id="ARBA00022840"/>
    </source>
</evidence>
<dbReference type="EC" id="3.6.4.12" evidence="12"/>
<keyword evidence="2 12" id="KW-0235">DNA replication</keyword>
<reference evidence="15 16" key="1">
    <citation type="submission" date="2024-03" db="EMBL/GenBank/DDBJ databases">
        <title>Complete genome sequence of the green alga Chloropicon roscoffensis RCC1871.</title>
        <authorList>
            <person name="Lemieux C."/>
            <person name="Pombert J.-F."/>
            <person name="Otis C."/>
            <person name="Turmel M."/>
        </authorList>
    </citation>
    <scope>NUCLEOTIDE SEQUENCE [LARGE SCALE GENOMIC DNA]</scope>
    <source>
        <strain evidence="15 16">RCC1871</strain>
    </source>
</reference>
<keyword evidence="6 11" id="KW-0067">ATP-binding</keyword>
<dbReference type="InterPro" id="IPR041562">
    <property type="entry name" value="MCM_lid"/>
</dbReference>
<keyword evidence="8 12" id="KW-0539">Nucleus</keyword>
<evidence type="ECO:0000256" key="3">
    <source>
        <dbReference type="ARBA" id="ARBA00022741"/>
    </source>
</evidence>
<evidence type="ECO:0000256" key="11">
    <source>
        <dbReference type="RuleBase" id="RU004070"/>
    </source>
</evidence>
<evidence type="ECO:0000256" key="10">
    <source>
        <dbReference type="ARBA" id="ARBA00047995"/>
    </source>
</evidence>
<organism evidence="15 16">
    <name type="scientific">Chloropicon roscoffensis</name>
    <dbReference type="NCBI Taxonomy" id="1461544"/>
    <lineage>
        <taxon>Eukaryota</taxon>
        <taxon>Viridiplantae</taxon>
        <taxon>Chlorophyta</taxon>
        <taxon>Chloropicophyceae</taxon>
        <taxon>Chloropicales</taxon>
        <taxon>Chloropicaceae</taxon>
        <taxon>Chloropicon</taxon>
    </lineage>
</organism>
<dbReference type="Pfam" id="PF00493">
    <property type="entry name" value="MCM"/>
    <property type="match status" value="1"/>
</dbReference>
<dbReference type="InterPro" id="IPR033762">
    <property type="entry name" value="MCM_OB"/>
</dbReference>
<evidence type="ECO:0000313" key="15">
    <source>
        <dbReference type="EMBL" id="WZN63195.1"/>
    </source>
</evidence>
<dbReference type="FunFam" id="3.40.50.300:FF:000826">
    <property type="entry name" value="Replicative DNA helicase Mcm"/>
    <property type="match status" value="1"/>
</dbReference>
<evidence type="ECO:0000256" key="5">
    <source>
        <dbReference type="ARBA" id="ARBA00022806"/>
    </source>
</evidence>
<dbReference type="SUPFAM" id="SSF50249">
    <property type="entry name" value="Nucleic acid-binding proteins"/>
    <property type="match status" value="1"/>
</dbReference>
<comment type="subcellular location">
    <subcellularLocation>
        <location evidence="1 12">Nucleus</location>
    </subcellularLocation>
</comment>
<dbReference type="Gene3D" id="2.40.50.140">
    <property type="entry name" value="Nucleic acid-binding proteins"/>
    <property type="match status" value="1"/>
</dbReference>
<dbReference type="PROSITE" id="PS00847">
    <property type="entry name" value="MCM_1"/>
    <property type="match status" value="1"/>
</dbReference>
<dbReference type="InterPro" id="IPR001208">
    <property type="entry name" value="MCM_dom"/>
</dbReference>
<dbReference type="GO" id="GO:0016787">
    <property type="term" value="F:hydrolase activity"/>
    <property type="evidence" value="ECO:0007669"/>
    <property type="project" value="UniProtKB-KW"/>
</dbReference>
<evidence type="ECO:0000256" key="4">
    <source>
        <dbReference type="ARBA" id="ARBA00022801"/>
    </source>
</evidence>
<dbReference type="AlphaFoldDB" id="A0AAX4PB68"/>
<evidence type="ECO:0000256" key="7">
    <source>
        <dbReference type="ARBA" id="ARBA00023125"/>
    </source>
</evidence>
<comment type="catalytic activity">
    <reaction evidence="10 12">
        <text>ATP + H2O = ADP + phosphate + H(+)</text>
        <dbReference type="Rhea" id="RHEA:13065"/>
        <dbReference type="ChEBI" id="CHEBI:15377"/>
        <dbReference type="ChEBI" id="CHEBI:15378"/>
        <dbReference type="ChEBI" id="CHEBI:30616"/>
        <dbReference type="ChEBI" id="CHEBI:43474"/>
        <dbReference type="ChEBI" id="CHEBI:456216"/>
        <dbReference type="EC" id="3.6.4.12"/>
    </reaction>
</comment>
<dbReference type="GO" id="GO:0006271">
    <property type="term" value="P:DNA strand elongation involved in DNA replication"/>
    <property type="evidence" value="ECO:0007669"/>
    <property type="project" value="TreeGrafter"/>
</dbReference>
<keyword evidence="4 12" id="KW-0378">Hydrolase</keyword>
<comment type="similarity">
    <text evidence="11">Belongs to the MCM family.</text>
</comment>
<dbReference type="Pfam" id="PF14551">
    <property type="entry name" value="MCM_N"/>
    <property type="match status" value="1"/>
</dbReference>
<feature type="compositionally biased region" description="Low complexity" evidence="13">
    <location>
        <begin position="183"/>
        <end position="201"/>
    </location>
</feature>
<gene>
    <name evidence="12" type="primary">MCM7</name>
    <name evidence="15" type="ORF">HKI87_07g47400</name>
</gene>
<evidence type="ECO:0000313" key="16">
    <source>
        <dbReference type="Proteomes" id="UP001472866"/>
    </source>
</evidence>
<dbReference type="Gene3D" id="2.20.28.10">
    <property type="match status" value="1"/>
</dbReference>
<sequence length="825" mass="90237">MATGTRSARAGNPFANQQTMAGEGTAGGSEFADYEAEKELCKTFLSTFARTGALDGTLGGLKYMDQLQDVANRARQVLEISLDDVLSLSSLDLEEALEQDNLAVAGDEWSRFARNVRDNTRRYLTLFADAADELMPAPTSAFEGTEDVFDVLMRQRQYAEQDNAQQMATYGLPTQTAEQNQTGDGSNPAGPGAANAADAANRVPRDLLRRYEVKIRPATGGVALGSSKARASQAVPLREVRAQSIGQLVTVRGIATKVSEVKPMLQVGTYTCESCGFEIYQEVTGNAYMPLCECPSNRCKVNNSPGKLLFQTRGSKFVKYQEVKLQEPADEVPVGNIPRTMTVQMKGELCRQIRPGDAVAVAGVFLPVPYTGYRAMRAGLIANTYLEAQCVEHLKQQPGKTRNLLEDAQLEEKVNRLSRDDDVYSLLARSICPEIFGHEDVKKALLVLMVGAPTRTMKDGMKLRGDLHVCLMGDPGVAKSQLLKHVSMVAPRGVYTTGRGASGVGLTASINKDPQTGQTTLEGGALVLADKGICCIDEFDKMEETERTAIHEVMEQQTVSIAKAGITTTLNARATVLAAANPAYSRYDTRRSPAENMALPASLLSRFDLMWLILDRADAELDAALAQHVLNVHRVSSSGSASTQSISEEVLEPSELRAYVAKARTFTPEVPKELNEYIACAYAEMRAEEAASENPHSYTTARTLLGILRLSEALARLRFSDNVEQGDVDEALRLMQMSKISLLESRDSRGRASNDPISEIYGIVRDYAVRSGSQEVPFQKAMRLIQPRGFREEQLRTCLDEYASLNVWSLDDNMNVLFGEDDLPV</sequence>
<keyword evidence="5 12" id="KW-0347">Helicase</keyword>
<dbReference type="SMART" id="SM00350">
    <property type="entry name" value="MCM"/>
    <property type="match status" value="1"/>
</dbReference>
<dbReference type="Proteomes" id="UP001472866">
    <property type="component" value="Chromosome 07"/>
</dbReference>
<feature type="domain" description="MCM C-terminal AAA(+) ATPase" evidence="14">
    <location>
        <begin position="423"/>
        <end position="629"/>
    </location>
</feature>
<feature type="region of interest" description="Disordered" evidence="13">
    <location>
        <begin position="1"/>
        <end position="28"/>
    </location>
</feature>
<evidence type="ECO:0000256" key="1">
    <source>
        <dbReference type="ARBA" id="ARBA00004123"/>
    </source>
</evidence>
<feature type="region of interest" description="Disordered" evidence="13">
    <location>
        <begin position="176"/>
        <end position="201"/>
    </location>
</feature>
<evidence type="ECO:0000256" key="9">
    <source>
        <dbReference type="ARBA" id="ARBA00023306"/>
    </source>
</evidence>
<protein>
    <recommendedName>
        <fullName evidence="12">DNA replication licensing factor MCM7</fullName>
        <ecNumber evidence="12">3.6.4.12</ecNumber>
    </recommendedName>
</protein>
<evidence type="ECO:0000259" key="14">
    <source>
        <dbReference type="PROSITE" id="PS50051"/>
    </source>
</evidence>
<dbReference type="InterPro" id="IPR008050">
    <property type="entry name" value="MCM7"/>
</dbReference>
<dbReference type="PANTHER" id="PTHR11630">
    <property type="entry name" value="DNA REPLICATION LICENSING FACTOR MCM FAMILY MEMBER"/>
    <property type="match status" value="1"/>
</dbReference>
<name>A0AAX4PB68_9CHLO</name>
<dbReference type="PROSITE" id="PS50051">
    <property type="entry name" value="MCM_2"/>
    <property type="match status" value="1"/>
</dbReference>
<dbReference type="InterPro" id="IPR027417">
    <property type="entry name" value="P-loop_NTPase"/>
</dbReference>
<proteinExistence type="inferred from homology"/>
<dbReference type="GO" id="GO:0000727">
    <property type="term" value="P:double-strand break repair via break-induced replication"/>
    <property type="evidence" value="ECO:0007669"/>
    <property type="project" value="TreeGrafter"/>
</dbReference>
<dbReference type="PANTHER" id="PTHR11630:SF26">
    <property type="entry name" value="DNA REPLICATION LICENSING FACTOR MCM7"/>
    <property type="match status" value="1"/>
</dbReference>
<dbReference type="Gene3D" id="3.40.50.300">
    <property type="entry name" value="P-loop containing nucleotide triphosphate hydrolases"/>
    <property type="match status" value="1"/>
</dbReference>
<evidence type="ECO:0000256" key="13">
    <source>
        <dbReference type="SAM" id="MobiDB-lite"/>
    </source>
</evidence>
<dbReference type="EMBL" id="CP151507">
    <property type="protein sequence ID" value="WZN63195.1"/>
    <property type="molecule type" value="Genomic_DNA"/>
</dbReference>
<dbReference type="GO" id="GO:0003697">
    <property type="term" value="F:single-stranded DNA binding"/>
    <property type="evidence" value="ECO:0007669"/>
    <property type="project" value="TreeGrafter"/>
</dbReference>
<keyword evidence="3 11" id="KW-0547">Nucleotide-binding</keyword>
<accession>A0AAX4PB68</accession>
<dbReference type="InterPro" id="IPR031327">
    <property type="entry name" value="MCM"/>
</dbReference>
<dbReference type="SUPFAM" id="SSF52540">
    <property type="entry name" value="P-loop containing nucleoside triphosphate hydrolases"/>
    <property type="match status" value="1"/>
</dbReference>
<dbReference type="GO" id="GO:0005524">
    <property type="term" value="F:ATP binding"/>
    <property type="evidence" value="ECO:0007669"/>
    <property type="project" value="UniProtKB-KW"/>
</dbReference>
<evidence type="ECO:0000256" key="12">
    <source>
        <dbReference type="RuleBase" id="RU365012"/>
    </source>
</evidence>
<keyword evidence="7 11" id="KW-0238">DNA-binding</keyword>
<dbReference type="GO" id="GO:0006270">
    <property type="term" value="P:DNA replication initiation"/>
    <property type="evidence" value="ECO:0007669"/>
    <property type="project" value="InterPro"/>
</dbReference>
<dbReference type="GO" id="GO:0042555">
    <property type="term" value="C:MCM complex"/>
    <property type="evidence" value="ECO:0007669"/>
    <property type="project" value="InterPro"/>
</dbReference>
<dbReference type="FunFam" id="2.20.28.10:FF:000004">
    <property type="entry name" value="DNA replication licensing factor MCM7"/>
    <property type="match status" value="1"/>
</dbReference>
<dbReference type="PRINTS" id="PR01657">
    <property type="entry name" value="MCMFAMILY"/>
</dbReference>
<dbReference type="GO" id="GO:0017116">
    <property type="term" value="F:single-stranded DNA helicase activity"/>
    <property type="evidence" value="ECO:0007669"/>
    <property type="project" value="TreeGrafter"/>
</dbReference>
<dbReference type="InterPro" id="IPR018525">
    <property type="entry name" value="MCM_CS"/>
</dbReference>
<dbReference type="InterPro" id="IPR012340">
    <property type="entry name" value="NA-bd_OB-fold"/>
</dbReference>
<keyword evidence="16" id="KW-1185">Reference proteome</keyword>
<evidence type="ECO:0000256" key="8">
    <source>
        <dbReference type="ARBA" id="ARBA00023242"/>
    </source>
</evidence>
<dbReference type="Pfam" id="PF17207">
    <property type="entry name" value="MCM_OB"/>
    <property type="match status" value="1"/>
</dbReference>
<dbReference type="GO" id="GO:0005634">
    <property type="term" value="C:nucleus"/>
    <property type="evidence" value="ECO:0007669"/>
    <property type="project" value="UniProtKB-SubCell"/>
</dbReference>
<comment type="function">
    <text evidence="12">Acts as component of the MCM2-7 complex (MCM complex) which is the replicative helicase essential for 'once per cell cycle' DNA replication initiation and elongation in eukaryotic cells. The active ATPase sites in the MCM2-7 ring are formed through the interaction surfaces of two neighboring subunits such that a critical structure of a conserved arginine finger motif is provided in trans relative to the ATP-binding site of the Walker A box of the adjacent subunit. The six ATPase active sites, however, are likely to contribute differentially to the complex helicase activity.</text>
</comment>
<dbReference type="Pfam" id="PF17855">
    <property type="entry name" value="MCM_lid"/>
    <property type="match status" value="1"/>
</dbReference>
<dbReference type="InterPro" id="IPR027925">
    <property type="entry name" value="MCM_N"/>
</dbReference>
<evidence type="ECO:0000256" key="2">
    <source>
        <dbReference type="ARBA" id="ARBA00022705"/>
    </source>
</evidence>